<comment type="caution">
    <text evidence="12">The sequence shown here is derived from an EMBL/GenBank/DDBJ whole genome shotgun (WGS) entry which is preliminary data.</text>
</comment>
<feature type="domain" description="Aminotransferase class V" evidence="11">
    <location>
        <begin position="4"/>
        <end position="365"/>
    </location>
</feature>
<dbReference type="Pfam" id="PF00266">
    <property type="entry name" value="Aminotran_5"/>
    <property type="match status" value="1"/>
</dbReference>
<dbReference type="PIRSF" id="PIRSF005572">
    <property type="entry name" value="NifS"/>
    <property type="match status" value="1"/>
</dbReference>
<evidence type="ECO:0000256" key="8">
    <source>
        <dbReference type="ARBA" id="ARBA00023014"/>
    </source>
</evidence>
<dbReference type="RefSeq" id="WP_343752683.1">
    <property type="nucleotide sequence ID" value="NZ_BAAADM010000054.1"/>
</dbReference>
<evidence type="ECO:0000256" key="2">
    <source>
        <dbReference type="ARBA" id="ARBA00006490"/>
    </source>
</evidence>
<gene>
    <name evidence="12" type="ORF">GCM10008983_19740</name>
</gene>
<evidence type="ECO:0000256" key="5">
    <source>
        <dbReference type="ARBA" id="ARBA00022723"/>
    </source>
</evidence>
<dbReference type="InterPro" id="IPR020578">
    <property type="entry name" value="Aminotrans_V_PyrdxlP_BS"/>
</dbReference>
<keyword evidence="5" id="KW-0479">Metal-binding</keyword>
<evidence type="ECO:0000256" key="9">
    <source>
        <dbReference type="ARBA" id="ARBA00050776"/>
    </source>
</evidence>
<organism evidence="12 13">
    <name type="scientific">Lentibacillus halophilus</name>
    <dbReference type="NCBI Taxonomy" id="295065"/>
    <lineage>
        <taxon>Bacteria</taxon>
        <taxon>Bacillati</taxon>
        <taxon>Bacillota</taxon>
        <taxon>Bacilli</taxon>
        <taxon>Bacillales</taxon>
        <taxon>Bacillaceae</taxon>
        <taxon>Lentibacillus</taxon>
    </lineage>
</organism>
<dbReference type="EMBL" id="BAAADM010000054">
    <property type="protein sequence ID" value="GAA0442693.1"/>
    <property type="molecule type" value="Genomic_DNA"/>
</dbReference>
<evidence type="ECO:0000256" key="10">
    <source>
        <dbReference type="RuleBase" id="RU004504"/>
    </source>
</evidence>
<dbReference type="InterPro" id="IPR015424">
    <property type="entry name" value="PyrdxlP-dep_Trfase"/>
</dbReference>
<comment type="catalytic activity">
    <reaction evidence="9">
        <text>(sulfur carrier)-H + L-cysteine = (sulfur carrier)-SH + L-alanine</text>
        <dbReference type="Rhea" id="RHEA:43892"/>
        <dbReference type="Rhea" id="RHEA-COMP:14737"/>
        <dbReference type="Rhea" id="RHEA-COMP:14739"/>
        <dbReference type="ChEBI" id="CHEBI:29917"/>
        <dbReference type="ChEBI" id="CHEBI:35235"/>
        <dbReference type="ChEBI" id="CHEBI:57972"/>
        <dbReference type="ChEBI" id="CHEBI:64428"/>
        <dbReference type="EC" id="2.8.1.7"/>
    </reaction>
</comment>
<keyword evidence="7" id="KW-0408">Iron</keyword>
<evidence type="ECO:0000256" key="6">
    <source>
        <dbReference type="ARBA" id="ARBA00022898"/>
    </source>
</evidence>
<dbReference type="InterPro" id="IPR015422">
    <property type="entry name" value="PyrdxlP-dep_Trfase_small"/>
</dbReference>
<dbReference type="Gene3D" id="3.40.640.10">
    <property type="entry name" value="Type I PLP-dependent aspartate aminotransferase-like (Major domain)"/>
    <property type="match status" value="1"/>
</dbReference>
<dbReference type="InterPro" id="IPR000192">
    <property type="entry name" value="Aminotrans_V_dom"/>
</dbReference>
<dbReference type="SUPFAM" id="SSF53383">
    <property type="entry name" value="PLP-dependent transferases"/>
    <property type="match status" value="1"/>
</dbReference>
<evidence type="ECO:0000256" key="4">
    <source>
        <dbReference type="ARBA" id="ARBA00022679"/>
    </source>
</evidence>
<reference evidence="12 13" key="1">
    <citation type="journal article" date="2019" name="Int. J. Syst. Evol. Microbiol.">
        <title>The Global Catalogue of Microorganisms (GCM) 10K type strain sequencing project: providing services to taxonomists for standard genome sequencing and annotation.</title>
        <authorList>
            <consortium name="The Broad Institute Genomics Platform"/>
            <consortium name="The Broad Institute Genome Sequencing Center for Infectious Disease"/>
            <person name="Wu L."/>
            <person name="Ma J."/>
        </authorList>
    </citation>
    <scope>NUCLEOTIDE SEQUENCE [LARGE SCALE GENOMIC DNA]</scope>
    <source>
        <strain evidence="12 13">JCM 12149</strain>
    </source>
</reference>
<evidence type="ECO:0000313" key="12">
    <source>
        <dbReference type="EMBL" id="GAA0442693.1"/>
    </source>
</evidence>
<accession>A0ABN0ZCW8</accession>
<dbReference type="InterPro" id="IPR015421">
    <property type="entry name" value="PyrdxlP-dep_Trfase_major"/>
</dbReference>
<keyword evidence="6" id="KW-0663">Pyridoxal phosphate</keyword>
<dbReference type="Proteomes" id="UP001501459">
    <property type="component" value="Unassembled WGS sequence"/>
</dbReference>
<keyword evidence="8" id="KW-0411">Iron-sulfur</keyword>
<dbReference type="PANTHER" id="PTHR11601:SF34">
    <property type="entry name" value="CYSTEINE DESULFURASE"/>
    <property type="match status" value="1"/>
</dbReference>
<evidence type="ECO:0000256" key="7">
    <source>
        <dbReference type="ARBA" id="ARBA00023004"/>
    </source>
</evidence>
<sequence length="386" mass="42425">MERIYMDHAATTPMDKRVAEAMTPIFTEVFGNPSSVHAFGRLARQYLDSARRTLARSIQAREKEMIFTSGGTEADNLAIIGTAMANRDKGNHIITTMQEHHAVLDAVQYLEEQGFHVTYLPVNETGIVSVDKLKEALTDETIVVSVMYVNNETGVIQPIEAIGSLLKDHQAMFHTDAVQAFGLLDIDVNREGIDMLSASAHKINGPNGIGVLYAGDDIAMASMQFGGEQERKRRPGTENIPAAVGFKRALELAMEYKLVRNDVYEQYKQTFLEALANHNIRYYVNGDAEQTVPSIVNISFPGTNVETLLTNFDLDGVAASSGSACTAGSVEPSHVLAAMFGRGDERITNSIRFSFGAFNTIDNVSEAADRVAEIIKRLTNERRQET</sequence>
<dbReference type="InterPro" id="IPR016454">
    <property type="entry name" value="Cysteine_dSase"/>
</dbReference>
<keyword evidence="4" id="KW-0808">Transferase</keyword>
<protein>
    <recommendedName>
        <fullName evidence="3">cysteine desulfurase</fullName>
        <ecNumber evidence="3">2.8.1.7</ecNumber>
    </recommendedName>
</protein>
<evidence type="ECO:0000313" key="13">
    <source>
        <dbReference type="Proteomes" id="UP001501459"/>
    </source>
</evidence>
<proteinExistence type="inferred from homology"/>
<dbReference type="Gene3D" id="1.10.260.50">
    <property type="match status" value="1"/>
</dbReference>
<dbReference type="Gene3D" id="3.90.1150.10">
    <property type="entry name" value="Aspartate Aminotransferase, domain 1"/>
    <property type="match status" value="1"/>
</dbReference>
<comment type="similarity">
    <text evidence="2">Belongs to the class-V pyridoxal-phosphate-dependent aminotransferase family. NifS/IscS subfamily.</text>
</comment>
<dbReference type="PANTHER" id="PTHR11601">
    <property type="entry name" value="CYSTEINE DESULFURYLASE FAMILY MEMBER"/>
    <property type="match status" value="1"/>
</dbReference>
<dbReference type="PROSITE" id="PS00595">
    <property type="entry name" value="AA_TRANSFER_CLASS_5"/>
    <property type="match status" value="1"/>
</dbReference>
<dbReference type="EC" id="2.8.1.7" evidence="3"/>
<keyword evidence="13" id="KW-1185">Reference proteome</keyword>
<evidence type="ECO:0000259" key="11">
    <source>
        <dbReference type="Pfam" id="PF00266"/>
    </source>
</evidence>
<evidence type="ECO:0000256" key="1">
    <source>
        <dbReference type="ARBA" id="ARBA00001933"/>
    </source>
</evidence>
<evidence type="ECO:0000256" key="3">
    <source>
        <dbReference type="ARBA" id="ARBA00012239"/>
    </source>
</evidence>
<name>A0ABN0ZCW8_9BACI</name>
<comment type="cofactor">
    <cofactor evidence="1 10">
        <name>pyridoxal 5'-phosphate</name>
        <dbReference type="ChEBI" id="CHEBI:597326"/>
    </cofactor>
</comment>